<evidence type="ECO:0000313" key="2">
    <source>
        <dbReference type="Proteomes" id="UP001056778"/>
    </source>
</evidence>
<evidence type="ECO:0000313" key="1">
    <source>
        <dbReference type="EMBL" id="KAI4468561.1"/>
    </source>
</evidence>
<reference evidence="1" key="1">
    <citation type="submission" date="2022-04" db="EMBL/GenBank/DDBJ databases">
        <title>Chromosome-scale genome assembly of Holotrichia oblita Faldermann.</title>
        <authorList>
            <person name="Rongchong L."/>
        </authorList>
    </citation>
    <scope>NUCLEOTIDE SEQUENCE</scope>
    <source>
        <strain evidence="1">81SQS9</strain>
    </source>
</reference>
<organism evidence="1 2">
    <name type="scientific">Holotrichia oblita</name>
    <name type="common">Chafer beetle</name>
    <dbReference type="NCBI Taxonomy" id="644536"/>
    <lineage>
        <taxon>Eukaryota</taxon>
        <taxon>Metazoa</taxon>
        <taxon>Ecdysozoa</taxon>
        <taxon>Arthropoda</taxon>
        <taxon>Hexapoda</taxon>
        <taxon>Insecta</taxon>
        <taxon>Pterygota</taxon>
        <taxon>Neoptera</taxon>
        <taxon>Endopterygota</taxon>
        <taxon>Coleoptera</taxon>
        <taxon>Polyphaga</taxon>
        <taxon>Scarabaeiformia</taxon>
        <taxon>Scarabaeidae</taxon>
        <taxon>Melolonthinae</taxon>
        <taxon>Holotrichia</taxon>
    </lineage>
</organism>
<keyword evidence="2" id="KW-1185">Reference proteome</keyword>
<gene>
    <name evidence="1" type="ORF">MML48_2g00007205</name>
</gene>
<protein>
    <submittedName>
        <fullName evidence="1">Cation efflux protein/ zinc transporter</fullName>
    </submittedName>
</protein>
<comment type="caution">
    <text evidence="1">The sequence shown here is derived from an EMBL/GenBank/DDBJ whole genome shotgun (WGS) entry which is preliminary data.</text>
</comment>
<accession>A0ACB9TNV1</accession>
<dbReference type="EMBL" id="CM043016">
    <property type="protein sequence ID" value="KAI4468561.1"/>
    <property type="molecule type" value="Genomic_DNA"/>
</dbReference>
<name>A0ACB9TNV1_HOLOL</name>
<proteinExistence type="predicted"/>
<sequence>MELYCEHHDSVFNDDDTFLLDDENTTAKQLECLKCSGSRTEKNENYSSVIQIEGKTWIQNKNGVITGMCCNERLNVNSDNLDSPEDSPLLTSIAELIGGYLAGSLAVMTDAAHLFSDLIGFFISIISIWIGRKPPSYKMTFGYHRAEVLGAFLSMGVVLHGGLNHNHGHSHSSHLHSHEENINVRAAAAHIIGDIVQSAGVLLTALILKFAPEAKVLDPICTIVFAVIVVCATLTVAKDSFLILLESSHMHVGELIFTLRNINGVKHVHSVRSWRLAPGKNVVAAHLAVGMYIYVF</sequence>
<dbReference type="Proteomes" id="UP001056778">
    <property type="component" value="Chromosome 2"/>
</dbReference>